<evidence type="ECO:0000256" key="1">
    <source>
        <dbReference type="SAM" id="MobiDB-lite"/>
    </source>
</evidence>
<dbReference type="Proteomes" id="UP000646244">
    <property type="component" value="Unassembled WGS sequence"/>
</dbReference>
<dbReference type="Gene3D" id="3.40.50.300">
    <property type="entry name" value="P-loop containing nucleotide triphosphate hydrolases"/>
    <property type="match status" value="1"/>
</dbReference>
<keyword evidence="2" id="KW-0472">Membrane</keyword>
<proteinExistence type="predicted"/>
<feature type="region of interest" description="Disordered" evidence="1">
    <location>
        <begin position="1"/>
        <end position="41"/>
    </location>
</feature>
<keyword evidence="2" id="KW-1133">Transmembrane helix</keyword>
<feature type="compositionally biased region" description="Pro residues" evidence="1">
    <location>
        <begin position="20"/>
        <end position="34"/>
    </location>
</feature>
<dbReference type="PANTHER" id="PTHR48125">
    <property type="entry name" value="LP07818P1"/>
    <property type="match status" value="1"/>
</dbReference>
<reference evidence="3" key="1">
    <citation type="journal article" date="2014" name="Int. J. Syst. Evol. Microbiol.">
        <title>Complete genome sequence of Corynebacterium casei LMG S-19264T (=DSM 44701T), isolated from a smear-ripened cheese.</title>
        <authorList>
            <consortium name="US DOE Joint Genome Institute (JGI-PGF)"/>
            <person name="Walter F."/>
            <person name="Albersmeier A."/>
            <person name="Kalinowski J."/>
            <person name="Ruckert C."/>
        </authorList>
    </citation>
    <scope>NUCLEOTIDE SEQUENCE</scope>
    <source>
        <strain evidence="3">JCM 4633</strain>
    </source>
</reference>
<dbReference type="InterPro" id="IPR027417">
    <property type="entry name" value="P-loop_NTPase"/>
</dbReference>
<feature type="compositionally biased region" description="Pro residues" evidence="1">
    <location>
        <begin position="257"/>
        <end position="266"/>
    </location>
</feature>
<evidence type="ECO:0000313" key="3">
    <source>
        <dbReference type="EMBL" id="GHC50125.1"/>
    </source>
</evidence>
<evidence type="ECO:0000313" key="4">
    <source>
        <dbReference type="Proteomes" id="UP000646244"/>
    </source>
</evidence>
<gene>
    <name evidence="3" type="ORF">GCM10010507_27520</name>
</gene>
<feature type="transmembrane region" description="Helical" evidence="2">
    <location>
        <begin position="137"/>
        <end position="154"/>
    </location>
</feature>
<feature type="region of interest" description="Disordered" evidence="1">
    <location>
        <begin position="252"/>
        <end position="272"/>
    </location>
</feature>
<organism evidence="3 4">
    <name type="scientific">Streptomyces cinnamoneus</name>
    <name type="common">Streptoverticillium cinnamoneum</name>
    <dbReference type="NCBI Taxonomy" id="53446"/>
    <lineage>
        <taxon>Bacteria</taxon>
        <taxon>Bacillati</taxon>
        <taxon>Actinomycetota</taxon>
        <taxon>Actinomycetes</taxon>
        <taxon>Kitasatosporales</taxon>
        <taxon>Streptomycetaceae</taxon>
        <taxon>Streptomyces</taxon>
        <taxon>Streptomyces cinnamoneus group</taxon>
    </lineage>
</organism>
<dbReference type="AlphaFoldDB" id="A0A918TNR6"/>
<protein>
    <recommendedName>
        <fullName evidence="5">ATP/GTP-binding protein</fullName>
    </recommendedName>
</protein>
<evidence type="ECO:0008006" key="5">
    <source>
        <dbReference type="Google" id="ProtNLM"/>
    </source>
</evidence>
<sequence>MDTEDTYDARGTRAHAVPRPAGPPPPPAAPPRPAHAPAATRPAVVQWLNAPRRPAPPGVFRHGHVPPPRLRPDRVPDRALLSGALISLLSGVLLWTLLWNGYIPYWRVPMKLVTPPEWWRAGVMGGPATMDAVEATIVYRALIAALLIYGFGRLGNWPELLRRFVGSRPQPSRAAAAALLAGLTQLLTWKGTLPVVEPVFVLTPESWLQGGGDHYRAAVVVYGLYTLIVAALLWPFARLGDWPGLLRTLRRGEPRRAGPPPGPPAPGRADWPELREAGRPEAAERLAGELAAGRMNDVDCVRVHHAWTAARTDPARLASFTDTVLRHGAASWAHPSGERDLPTRTATHDLLTGQVRIGRSADHARNPYERRGSGVALDPAVLGTSLLAVGPPGAGKTHRLIRPVTESLALQALARRCSVVAVCAAGTPLGPDDAYDVVVKPGDGTSLHDLDLYGGATDPDEAAAFLAEGLVGDLPGVDTRRAATALAQLLGPHHAAHGRFPAVPELYELLSGTPSVLAGLRRRLDEDGHHAMLRELEARLRQSGSASDPCPALADRVALLDRPAFADFFAVGPTARPFSLRSVQHHPLRVRIDLPERAHTEASRLLARLILAQFTAMATARTDRSLFTCLVLDDATGTLTADTVRGIQRLRSANAGAVLALRTVDDVPEGLHIALLGAAGCHMAFSGVTTWDGRRFAEAWGTEWVETREVAHHAVFADQPLTRAVHALRRLVTGQAVTRDAVTVRKVERERWSASELAREVPADHAVLSLTTVGGEHVPPLLVDLRG</sequence>
<feature type="transmembrane region" description="Helical" evidence="2">
    <location>
        <begin position="79"/>
        <end position="102"/>
    </location>
</feature>
<evidence type="ECO:0000256" key="2">
    <source>
        <dbReference type="SAM" id="Phobius"/>
    </source>
</evidence>
<name>A0A918TNR6_STRCJ</name>
<reference evidence="3" key="2">
    <citation type="submission" date="2020-09" db="EMBL/GenBank/DDBJ databases">
        <authorList>
            <person name="Sun Q."/>
            <person name="Ohkuma M."/>
        </authorList>
    </citation>
    <scope>NUCLEOTIDE SEQUENCE</scope>
    <source>
        <strain evidence="3">JCM 4633</strain>
    </source>
</reference>
<dbReference type="RefSeq" id="WP_190110029.1">
    <property type="nucleotide sequence ID" value="NZ_BMVB01000007.1"/>
</dbReference>
<dbReference type="EMBL" id="BMVB01000007">
    <property type="protein sequence ID" value="GHC50125.1"/>
    <property type="molecule type" value="Genomic_DNA"/>
</dbReference>
<keyword evidence="2" id="KW-0812">Transmembrane</keyword>
<dbReference type="SUPFAM" id="SSF52540">
    <property type="entry name" value="P-loop containing nucleoside triphosphate hydrolases"/>
    <property type="match status" value="1"/>
</dbReference>
<accession>A0A918TNR6</accession>
<feature type="transmembrane region" description="Helical" evidence="2">
    <location>
        <begin position="215"/>
        <end position="237"/>
    </location>
</feature>
<comment type="caution">
    <text evidence="3">The sequence shown here is derived from an EMBL/GenBank/DDBJ whole genome shotgun (WGS) entry which is preliminary data.</text>
</comment>